<dbReference type="EMBL" id="JAQMRD010000012">
    <property type="protein sequence ID" value="MDB9223487.1"/>
    <property type="molecule type" value="Genomic_DNA"/>
</dbReference>
<dbReference type="GeneID" id="61274529"/>
<dbReference type="OMA" id="TYNNIHK"/>
<reference evidence="6 7" key="1">
    <citation type="submission" date="2018-08" db="EMBL/GenBank/DDBJ databases">
        <title>A genome reference for cultivated species of the human gut microbiota.</title>
        <authorList>
            <person name="Zou Y."/>
            <person name="Xue W."/>
            <person name="Luo G."/>
        </authorList>
    </citation>
    <scope>NUCLEOTIDE SEQUENCE [LARGE SCALE GENOMIC DNA]</scope>
    <source>
        <strain evidence="5 6">AF14-6AC</strain>
        <strain evidence="4 7">AF16-14</strain>
    </source>
</reference>
<dbReference type="Proteomes" id="UP001199750">
    <property type="component" value="Unassembled WGS sequence"/>
</dbReference>
<evidence type="ECO:0000256" key="1">
    <source>
        <dbReference type="ARBA" id="ARBA00023118"/>
    </source>
</evidence>
<evidence type="ECO:0000313" key="2">
    <source>
        <dbReference type="EMBL" id="MCG4958544.1"/>
    </source>
</evidence>
<evidence type="ECO:0000313" key="6">
    <source>
        <dbReference type="Proteomes" id="UP000283426"/>
    </source>
</evidence>
<dbReference type="NCBIfam" id="TIGR02593">
    <property type="entry name" value="CRISPR_cas5"/>
    <property type="match status" value="1"/>
</dbReference>
<dbReference type="InterPro" id="IPR013421">
    <property type="entry name" value="CRISPR-assoc_prot_Cas5_HALMA"/>
</dbReference>
<gene>
    <name evidence="5" type="primary">cas5b</name>
    <name evidence="5" type="ORF">DWW24_09315</name>
    <name evidence="4" type="ORF">DWW57_16135</name>
    <name evidence="2" type="ORF">L0P03_01550</name>
    <name evidence="3" type="ORF">PN645_10770</name>
</gene>
<dbReference type="EMBL" id="JAKNDN010000002">
    <property type="protein sequence ID" value="MCG4958544.1"/>
    <property type="molecule type" value="Genomic_DNA"/>
</dbReference>
<dbReference type="Proteomes" id="UP001212263">
    <property type="component" value="Unassembled WGS sequence"/>
</dbReference>
<sequence>MNNQRLISFDIQADFGFFKKPDYNDGVLLTYNMLHKPALLGILGAIIGLRGYRKKGEWPEYYQRLAALPVGIEPLEGRHEKGNFQKTIVKYTNTVGYANQDGNLLVEESMLIRPAYRCYLLLSEEHPDHRKLYEYIREGWAEYIPYLGKNEYPAWFGDSFREYAFKTFVPETDFRVSSLFIKEGVLKGQQVKASFSFSLKGIVNRGSFVYFERLPVGFHPVLMQYELADFAFTDWTLQAATQMVNLYQLEEEGKIVQLF</sequence>
<dbReference type="RefSeq" id="WP_013611556.1">
    <property type="nucleotide sequence ID" value="NZ_BAABYK010000001.1"/>
</dbReference>
<dbReference type="NCBIfam" id="TIGR02592">
    <property type="entry name" value="cas_Cas5h"/>
    <property type="match status" value="1"/>
</dbReference>
<reference evidence="2" key="2">
    <citation type="submission" date="2022-01" db="EMBL/GenBank/DDBJ databases">
        <title>Collection of gut derived symbiotic bacterial strains cultured from healthy donors.</title>
        <authorList>
            <person name="Lin H."/>
            <person name="Kohout C."/>
            <person name="Waligurski E."/>
            <person name="Pamer E.G."/>
        </authorList>
    </citation>
    <scope>NUCLEOTIDE SEQUENCE</scope>
    <source>
        <strain evidence="2">DFI.1.149</strain>
    </source>
</reference>
<evidence type="ECO:0000313" key="3">
    <source>
        <dbReference type="EMBL" id="MDB9223487.1"/>
    </source>
</evidence>
<dbReference type="EMBL" id="QRYW01000017">
    <property type="protein sequence ID" value="RGV26743.1"/>
    <property type="molecule type" value="Genomic_DNA"/>
</dbReference>
<dbReference type="Proteomes" id="UP000284243">
    <property type="component" value="Unassembled WGS sequence"/>
</dbReference>
<accession>A0A1Y3ZMN7</accession>
<dbReference type="GO" id="GO:0051607">
    <property type="term" value="P:defense response to virus"/>
    <property type="evidence" value="ECO:0007669"/>
    <property type="project" value="UniProtKB-KW"/>
</dbReference>
<organism evidence="5 6">
    <name type="scientific">Odoribacter splanchnicus</name>
    <dbReference type="NCBI Taxonomy" id="28118"/>
    <lineage>
        <taxon>Bacteria</taxon>
        <taxon>Pseudomonadati</taxon>
        <taxon>Bacteroidota</taxon>
        <taxon>Bacteroidia</taxon>
        <taxon>Bacteroidales</taxon>
        <taxon>Odoribacteraceae</taxon>
        <taxon>Odoribacter</taxon>
    </lineage>
</organism>
<dbReference type="AlphaFoldDB" id="A0A1Y3ZMN7"/>
<protein>
    <submittedName>
        <fullName evidence="2 5">Type I-B CRISPR-associated protein Cas5</fullName>
    </submittedName>
</protein>
<dbReference type="EMBL" id="QRYC01000031">
    <property type="protein sequence ID" value="RGU54402.1"/>
    <property type="molecule type" value="Genomic_DNA"/>
</dbReference>
<evidence type="ECO:0000313" key="5">
    <source>
        <dbReference type="EMBL" id="RGV26743.1"/>
    </source>
</evidence>
<proteinExistence type="predicted"/>
<keyword evidence="1" id="KW-0051">Antiviral defense</keyword>
<comment type="caution">
    <text evidence="5">The sequence shown here is derived from an EMBL/GenBank/DDBJ whole genome shotgun (WGS) entry which is preliminary data.</text>
</comment>
<name>A0A1Y3ZMN7_9BACT</name>
<dbReference type="InterPro" id="IPR013422">
    <property type="entry name" value="CRISPR-assoc_prot_Cas5_N"/>
</dbReference>
<dbReference type="Proteomes" id="UP000283426">
    <property type="component" value="Unassembled WGS sequence"/>
</dbReference>
<evidence type="ECO:0000313" key="7">
    <source>
        <dbReference type="Proteomes" id="UP000284243"/>
    </source>
</evidence>
<evidence type="ECO:0000313" key="4">
    <source>
        <dbReference type="EMBL" id="RGU54402.1"/>
    </source>
</evidence>
<reference evidence="3" key="3">
    <citation type="submission" date="2023-01" db="EMBL/GenBank/DDBJ databases">
        <title>Human gut microbiome strain richness.</title>
        <authorList>
            <person name="Chen-Liaw A."/>
        </authorList>
    </citation>
    <scope>NUCLEOTIDE SEQUENCE</scope>
    <source>
        <strain evidence="3">RTP21484st1_B7_RTP21484_190118</strain>
    </source>
</reference>